<proteinExistence type="inferred from homology"/>
<feature type="repeat" description="WD" evidence="7">
    <location>
        <begin position="96"/>
        <end position="135"/>
    </location>
</feature>
<feature type="repeat" description="WD" evidence="7">
    <location>
        <begin position="136"/>
        <end position="169"/>
    </location>
</feature>
<dbReference type="SUPFAM" id="SSF50978">
    <property type="entry name" value="WD40 repeat-like"/>
    <property type="match status" value="1"/>
</dbReference>
<dbReference type="PROSITE" id="PS50294">
    <property type="entry name" value="WD_REPEATS_REGION"/>
    <property type="match status" value="4"/>
</dbReference>
<dbReference type="GO" id="GO:0005654">
    <property type="term" value="C:nucleoplasm"/>
    <property type="evidence" value="ECO:0007669"/>
    <property type="project" value="UniProtKB-SubCell"/>
</dbReference>
<keyword evidence="3 7" id="KW-0853">WD repeat</keyword>
<dbReference type="GO" id="GO:0043021">
    <property type="term" value="F:ribonucleoprotein complex binding"/>
    <property type="evidence" value="ECO:0007669"/>
    <property type="project" value="UniProtKB-UniRule"/>
</dbReference>
<comment type="similarity">
    <text evidence="6">Belongs to the WD repeat WDR12/YTM1 family.</text>
</comment>
<dbReference type="InterPro" id="IPR001680">
    <property type="entry name" value="WD40_rpt"/>
</dbReference>
<dbReference type="InterPro" id="IPR036322">
    <property type="entry name" value="WD40_repeat_dom_sf"/>
</dbReference>
<dbReference type="InterPro" id="IPR020472">
    <property type="entry name" value="WD40_PAC1"/>
</dbReference>
<dbReference type="PRINTS" id="PR00320">
    <property type="entry name" value="GPROTEINBRPT"/>
</dbReference>
<dbReference type="PANTHER" id="PTHR19855">
    <property type="entry name" value="WD40 REPEAT PROTEIN 12, 37"/>
    <property type="match status" value="1"/>
</dbReference>
<dbReference type="EMBL" id="CAJFCJ010000025">
    <property type="protein sequence ID" value="CAD5125148.1"/>
    <property type="molecule type" value="Genomic_DNA"/>
</dbReference>
<dbReference type="InterPro" id="IPR028599">
    <property type="entry name" value="WDR12/Ytm1"/>
</dbReference>
<protein>
    <recommendedName>
        <fullName evidence="6">Ribosome biogenesis protein WDR12 homolog</fullName>
    </recommendedName>
</protein>
<evidence type="ECO:0000313" key="10">
    <source>
        <dbReference type="Proteomes" id="UP000549394"/>
    </source>
</evidence>
<feature type="domain" description="NLE" evidence="8">
    <location>
        <begin position="7"/>
        <end position="68"/>
    </location>
</feature>
<sequence length="415" mass="46959">MADDSHVEIKLFTKQLQYSVPDSSVSLPDKFGEDELNELVRNLLEAKSSVNFDFLINGEIFRSNLATVIQTRGLSREGVIEIEYIESTAAPSPEDSLQHNDWVSCINCRNNLIVSGCYDNSVHVWDIDTKKRLFSSSRHIAPVKSISWINDKLFVSGSHDETALLWRIEDKTLACLGVCKGHAASVDTVDSNPTGDKFCSGSWDNLLKIWSAVKEIESTNDEDDEPSKKKKVENKLPTRLPMMTLAGHAEGISRCTWNEDSQIITSSWDHMLKFWDLEKASEKRNLNSTKAIFDFSISKINQWQILTASADRHIRLYDIRAEADGTKVQNSYSSHTGWVSSISWCSNNEYLFVSGSYDNLIKMWDMRSPKLELFNLEGHEDKVLCVDWNVETTIASGSSDNTLKIFSYNSRNADD</sequence>
<dbReference type="PROSITE" id="PS00678">
    <property type="entry name" value="WD_REPEATS_1"/>
    <property type="match status" value="2"/>
</dbReference>
<evidence type="ECO:0000259" key="8">
    <source>
        <dbReference type="Pfam" id="PF08154"/>
    </source>
</evidence>
<evidence type="ECO:0000256" key="1">
    <source>
        <dbReference type="ARBA" id="ARBA00022517"/>
    </source>
</evidence>
<evidence type="ECO:0000256" key="3">
    <source>
        <dbReference type="ARBA" id="ARBA00022574"/>
    </source>
</evidence>
<dbReference type="GO" id="GO:0030687">
    <property type="term" value="C:preribosome, large subunit precursor"/>
    <property type="evidence" value="ECO:0007669"/>
    <property type="project" value="UniProtKB-UniRule"/>
</dbReference>
<comment type="function">
    <text evidence="6">Required for maturation of ribosomal RNAs and formation of the large ribosomal subunit.</text>
</comment>
<dbReference type="HAMAP" id="MF_03029">
    <property type="entry name" value="WDR12"/>
    <property type="match status" value="1"/>
</dbReference>
<feature type="repeat" description="WD" evidence="7">
    <location>
        <begin position="376"/>
        <end position="415"/>
    </location>
</feature>
<gene>
    <name evidence="9" type="ORF">DGYR_LOCUS12580</name>
</gene>
<dbReference type="InterPro" id="IPR019775">
    <property type="entry name" value="WD40_repeat_CS"/>
</dbReference>
<dbReference type="Pfam" id="PF08154">
    <property type="entry name" value="NLE"/>
    <property type="match status" value="1"/>
</dbReference>
<feature type="repeat" description="WD" evidence="7">
    <location>
        <begin position="245"/>
        <end position="285"/>
    </location>
</feature>
<keyword evidence="4" id="KW-0677">Repeat</keyword>
<keyword evidence="2 6" id="KW-0698">rRNA processing</keyword>
<comment type="subcellular location">
    <subcellularLocation>
        <location evidence="6">Nucleus</location>
        <location evidence="6">Nucleolus</location>
    </subcellularLocation>
    <subcellularLocation>
        <location evidence="6">Nucleus</location>
        <location evidence="6">Nucleoplasm</location>
    </subcellularLocation>
</comment>
<evidence type="ECO:0000256" key="2">
    <source>
        <dbReference type="ARBA" id="ARBA00022552"/>
    </source>
</evidence>
<comment type="caution">
    <text evidence="9">The sequence shown here is derived from an EMBL/GenBank/DDBJ whole genome shotgun (WGS) entry which is preliminary data.</text>
</comment>
<dbReference type="SMART" id="SM00320">
    <property type="entry name" value="WD40"/>
    <property type="match status" value="7"/>
</dbReference>
<organism evidence="9 10">
    <name type="scientific">Dimorphilus gyrociliatus</name>
    <dbReference type="NCBI Taxonomy" id="2664684"/>
    <lineage>
        <taxon>Eukaryota</taxon>
        <taxon>Metazoa</taxon>
        <taxon>Spiralia</taxon>
        <taxon>Lophotrochozoa</taxon>
        <taxon>Annelida</taxon>
        <taxon>Polychaeta</taxon>
        <taxon>Polychaeta incertae sedis</taxon>
        <taxon>Dinophilidae</taxon>
        <taxon>Dimorphilus</taxon>
    </lineage>
</organism>
<reference evidence="9 10" key="1">
    <citation type="submission" date="2020-08" db="EMBL/GenBank/DDBJ databases">
        <authorList>
            <person name="Hejnol A."/>
        </authorList>
    </citation>
    <scope>NUCLEOTIDE SEQUENCE [LARGE SCALE GENOMIC DNA]</scope>
</reference>
<name>A0A7I8WAI4_9ANNE</name>
<feature type="repeat" description="WD" evidence="7">
    <location>
        <begin position="332"/>
        <end position="374"/>
    </location>
</feature>
<dbReference type="AlphaFoldDB" id="A0A7I8WAI4"/>
<dbReference type="InterPro" id="IPR015943">
    <property type="entry name" value="WD40/YVTN_repeat-like_dom_sf"/>
</dbReference>
<keyword evidence="1 6" id="KW-0690">Ribosome biogenesis</keyword>
<dbReference type="GO" id="GO:0000466">
    <property type="term" value="P:maturation of 5.8S rRNA from tricistronic rRNA transcript (SSU-rRNA, 5.8S rRNA, LSU-rRNA)"/>
    <property type="evidence" value="ECO:0007669"/>
    <property type="project" value="UniProtKB-UniRule"/>
</dbReference>
<dbReference type="Gene3D" id="2.130.10.10">
    <property type="entry name" value="YVTN repeat-like/Quinoprotein amine dehydrogenase"/>
    <property type="match status" value="2"/>
</dbReference>
<dbReference type="Pfam" id="PF00400">
    <property type="entry name" value="WD40"/>
    <property type="match status" value="6"/>
</dbReference>
<dbReference type="OrthoDB" id="10251381at2759"/>
<dbReference type="InterPro" id="IPR012972">
    <property type="entry name" value="NLE"/>
</dbReference>
<accession>A0A7I8WAI4</accession>
<keyword evidence="5 6" id="KW-0539">Nucleus</keyword>
<evidence type="ECO:0000313" key="9">
    <source>
        <dbReference type="EMBL" id="CAD5125148.1"/>
    </source>
</evidence>
<dbReference type="Proteomes" id="UP000549394">
    <property type="component" value="Unassembled WGS sequence"/>
</dbReference>
<feature type="repeat" description="WD" evidence="7">
    <location>
        <begin position="179"/>
        <end position="211"/>
    </location>
</feature>
<dbReference type="GO" id="GO:0005730">
    <property type="term" value="C:nucleolus"/>
    <property type="evidence" value="ECO:0007669"/>
    <property type="project" value="UniProtKB-SubCell"/>
</dbReference>
<dbReference type="CDD" id="cd00200">
    <property type="entry name" value="WD40"/>
    <property type="match status" value="1"/>
</dbReference>
<dbReference type="GO" id="GO:0000463">
    <property type="term" value="P:maturation of LSU-rRNA from tricistronic rRNA transcript (SSU-rRNA, 5.8S rRNA, LSU-rRNA)"/>
    <property type="evidence" value="ECO:0007669"/>
    <property type="project" value="UniProtKB-UniRule"/>
</dbReference>
<evidence type="ECO:0000256" key="6">
    <source>
        <dbReference type="HAMAP-Rule" id="MF_03029"/>
    </source>
</evidence>
<keyword evidence="10" id="KW-1185">Reference proteome</keyword>
<dbReference type="PANTHER" id="PTHR19855:SF11">
    <property type="entry name" value="RIBOSOME BIOGENESIS PROTEIN WDR12"/>
    <property type="match status" value="1"/>
</dbReference>
<evidence type="ECO:0000256" key="4">
    <source>
        <dbReference type="ARBA" id="ARBA00022737"/>
    </source>
</evidence>
<evidence type="ECO:0000256" key="5">
    <source>
        <dbReference type="ARBA" id="ARBA00023242"/>
    </source>
</evidence>
<dbReference type="PROSITE" id="PS50082">
    <property type="entry name" value="WD_REPEATS_2"/>
    <property type="match status" value="6"/>
</dbReference>
<evidence type="ECO:0000256" key="7">
    <source>
        <dbReference type="PROSITE-ProRule" id="PRU00221"/>
    </source>
</evidence>